<sequence>MVHQKSDLFCHFESITDITRGILGLITDLVFGTRKTLAVSSYKYAWLPDTEDTKRTTRLTPQPACCAAAYATSSRSSACTDNRESRSPKPRPQRSCTERGRIRFLGSALRDCSNASTSPSSTSSSPRLVFLLVSGARLGVVKRAEVLMVAVIFFTQLFRSA</sequence>
<gene>
    <name evidence="2" type="ORF">PAHAL_4G143600</name>
</gene>
<protein>
    <submittedName>
        <fullName evidence="2">Uncharacterized protein</fullName>
    </submittedName>
</protein>
<feature type="region of interest" description="Disordered" evidence="1">
    <location>
        <begin position="71"/>
        <end position="96"/>
    </location>
</feature>
<proteinExistence type="predicted"/>
<dbReference type="AlphaFoldDB" id="A0A2T8JCV5"/>
<dbReference type="EMBL" id="CM008049">
    <property type="protein sequence ID" value="PVH47754.1"/>
    <property type="molecule type" value="Genomic_DNA"/>
</dbReference>
<dbReference type="Proteomes" id="UP000243499">
    <property type="component" value="Chromosome 4"/>
</dbReference>
<evidence type="ECO:0000313" key="2">
    <source>
        <dbReference type="EMBL" id="PVH47754.1"/>
    </source>
</evidence>
<accession>A0A2T8JCV5</accession>
<reference evidence="2" key="1">
    <citation type="submission" date="2018-04" db="EMBL/GenBank/DDBJ databases">
        <title>WGS assembly of Panicum hallii.</title>
        <authorList>
            <person name="Lovell J."/>
            <person name="Jenkins J."/>
            <person name="Lowry D."/>
            <person name="Mamidi S."/>
            <person name="Sreedasyam A."/>
            <person name="Weng X."/>
            <person name="Barry K."/>
            <person name="Bonette J."/>
            <person name="Campitelli B."/>
            <person name="Daum C."/>
            <person name="Gordon S."/>
            <person name="Gould B."/>
            <person name="Lipzen A."/>
            <person name="Macqueen A."/>
            <person name="Palacio-Mejia J."/>
            <person name="Plott C."/>
            <person name="Shakirov E."/>
            <person name="Shu S."/>
            <person name="Yoshinaga Y."/>
            <person name="Zane M."/>
            <person name="Rokhsar D."/>
            <person name="Grimwood J."/>
            <person name="Schmutz J."/>
            <person name="Juenger T."/>
        </authorList>
    </citation>
    <scope>NUCLEOTIDE SEQUENCE [LARGE SCALE GENOMIC DNA]</scope>
    <source>
        <strain evidence="2">FIL2</strain>
    </source>
</reference>
<organism evidence="2">
    <name type="scientific">Panicum hallii</name>
    <dbReference type="NCBI Taxonomy" id="206008"/>
    <lineage>
        <taxon>Eukaryota</taxon>
        <taxon>Viridiplantae</taxon>
        <taxon>Streptophyta</taxon>
        <taxon>Embryophyta</taxon>
        <taxon>Tracheophyta</taxon>
        <taxon>Spermatophyta</taxon>
        <taxon>Magnoliopsida</taxon>
        <taxon>Liliopsida</taxon>
        <taxon>Poales</taxon>
        <taxon>Poaceae</taxon>
        <taxon>PACMAD clade</taxon>
        <taxon>Panicoideae</taxon>
        <taxon>Panicodae</taxon>
        <taxon>Paniceae</taxon>
        <taxon>Panicinae</taxon>
        <taxon>Panicum</taxon>
        <taxon>Panicum sect. Panicum</taxon>
    </lineage>
</organism>
<name>A0A2T8JCV5_9POAL</name>
<evidence type="ECO:0000256" key="1">
    <source>
        <dbReference type="SAM" id="MobiDB-lite"/>
    </source>
</evidence>
<dbReference type="Gramene" id="PVH47754">
    <property type="protein sequence ID" value="PVH47754"/>
    <property type="gene ID" value="PAHAL_4G143600"/>
</dbReference>